<gene>
    <name evidence="1" type="ORF">E1261_31605</name>
</gene>
<dbReference type="Proteomes" id="UP000295075">
    <property type="component" value="Unassembled WGS sequence"/>
</dbReference>
<dbReference type="OrthoDB" id="4532751at2"/>
<dbReference type="Gene3D" id="3.40.1410.10">
    <property type="entry name" value="Chorismate lyase-like"/>
    <property type="match status" value="1"/>
</dbReference>
<comment type="caution">
    <text evidence="1">The sequence shown here is derived from an EMBL/GenBank/DDBJ whole genome shotgun (WGS) entry which is preliminary data.</text>
</comment>
<name>A0A4R4PJD5_9ACTN</name>
<reference evidence="1 2" key="1">
    <citation type="submission" date="2019-03" db="EMBL/GenBank/DDBJ databases">
        <title>Draft genome sequences of novel Actinobacteria.</title>
        <authorList>
            <person name="Sahin N."/>
            <person name="Ay H."/>
            <person name="Saygin H."/>
        </authorList>
    </citation>
    <scope>NUCLEOTIDE SEQUENCE [LARGE SCALE GENOMIC DNA]</scope>
    <source>
        <strain evidence="1 2">JCM 30547</strain>
    </source>
</reference>
<dbReference type="SUPFAM" id="SSF64288">
    <property type="entry name" value="Chorismate lyase-like"/>
    <property type="match status" value="1"/>
</dbReference>
<evidence type="ECO:0000313" key="2">
    <source>
        <dbReference type="Proteomes" id="UP000295075"/>
    </source>
</evidence>
<dbReference type="EMBL" id="SMKA01000198">
    <property type="protein sequence ID" value="TDC22137.1"/>
    <property type="molecule type" value="Genomic_DNA"/>
</dbReference>
<dbReference type="InterPro" id="IPR028978">
    <property type="entry name" value="Chorismate_lyase_/UTRA_dom_sf"/>
</dbReference>
<evidence type="ECO:0008006" key="3">
    <source>
        <dbReference type="Google" id="ProtNLM"/>
    </source>
</evidence>
<dbReference type="AlphaFoldDB" id="A0A4R4PJD5"/>
<keyword evidence="2" id="KW-1185">Reference proteome</keyword>
<sequence>MAVRPAPRFVDEAEATAGVFKALRAGEKLTTTPFAEAHGVELVDVTYDPITYTREPASAEDARRLGVERGTRLLRRRWVQCVIDRETGKVIPKEIHASAIVHKLVAGTAFVKPELQPVAGGTGAELWALGYTGLREARTERIGRPPNGTERNYLQMETVDWVWDTVRTYVDEDGTAIEVSRTIAPMASTVLRSRIDLS</sequence>
<proteinExistence type="predicted"/>
<evidence type="ECO:0000313" key="1">
    <source>
        <dbReference type="EMBL" id="TDC22137.1"/>
    </source>
</evidence>
<accession>A0A4R4PJD5</accession>
<protein>
    <recommendedName>
        <fullName evidence="3">UTRA domain-containing protein</fullName>
    </recommendedName>
</protein>
<organism evidence="1 2">
    <name type="scientific">Kribbella albertanoniae</name>
    <dbReference type="NCBI Taxonomy" id="1266829"/>
    <lineage>
        <taxon>Bacteria</taxon>
        <taxon>Bacillati</taxon>
        <taxon>Actinomycetota</taxon>
        <taxon>Actinomycetes</taxon>
        <taxon>Propionibacteriales</taxon>
        <taxon>Kribbellaceae</taxon>
        <taxon>Kribbella</taxon>
    </lineage>
</organism>
<dbReference type="RefSeq" id="WP_132413038.1">
    <property type="nucleotide sequence ID" value="NZ_SMKA01000198.1"/>
</dbReference>